<protein>
    <submittedName>
        <fullName evidence="1">Uncharacterized protein</fullName>
    </submittedName>
</protein>
<comment type="caution">
    <text evidence="1">The sequence shown here is derived from an EMBL/GenBank/DDBJ whole genome shotgun (WGS) entry which is preliminary data.</text>
</comment>
<evidence type="ECO:0000313" key="1">
    <source>
        <dbReference type="EMBL" id="KAJ8890508.1"/>
    </source>
</evidence>
<dbReference type="Proteomes" id="UP001159363">
    <property type="component" value="Chromosome 3"/>
</dbReference>
<proteinExistence type="predicted"/>
<accession>A0ABQ9I1J3</accession>
<gene>
    <name evidence="1" type="ORF">PR048_010017</name>
</gene>
<reference evidence="1 2" key="1">
    <citation type="submission" date="2023-02" db="EMBL/GenBank/DDBJ databases">
        <title>LHISI_Scaffold_Assembly.</title>
        <authorList>
            <person name="Stuart O.P."/>
            <person name="Cleave R."/>
            <person name="Magrath M.J.L."/>
            <person name="Mikheyev A.S."/>
        </authorList>
    </citation>
    <scope>NUCLEOTIDE SEQUENCE [LARGE SCALE GENOMIC DNA]</scope>
    <source>
        <strain evidence="1">Daus_M_001</strain>
        <tissue evidence="1">Leg muscle</tissue>
    </source>
</reference>
<dbReference type="EMBL" id="JARBHB010000003">
    <property type="protein sequence ID" value="KAJ8890508.1"/>
    <property type="molecule type" value="Genomic_DNA"/>
</dbReference>
<organism evidence="1 2">
    <name type="scientific">Dryococelus australis</name>
    <dbReference type="NCBI Taxonomy" id="614101"/>
    <lineage>
        <taxon>Eukaryota</taxon>
        <taxon>Metazoa</taxon>
        <taxon>Ecdysozoa</taxon>
        <taxon>Arthropoda</taxon>
        <taxon>Hexapoda</taxon>
        <taxon>Insecta</taxon>
        <taxon>Pterygota</taxon>
        <taxon>Neoptera</taxon>
        <taxon>Polyneoptera</taxon>
        <taxon>Phasmatodea</taxon>
        <taxon>Verophasmatodea</taxon>
        <taxon>Anareolatae</taxon>
        <taxon>Phasmatidae</taxon>
        <taxon>Eurycanthinae</taxon>
        <taxon>Dryococelus</taxon>
    </lineage>
</organism>
<evidence type="ECO:0000313" key="2">
    <source>
        <dbReference type="Proteomes" id="UP001159363"/>
    </source>
</evidence>
<keyword evidence="2" id="KW-1185">Reference proteome</keyword>
<sequence>MQLVSGFSRGSPVSPSFHSGAAPYSPHFTLTGSQYLDCGRPAHNRLRLVSIVEDRYNHAKFHRRWRRLLETSYQLYGGRWLRARPTEPNFVGKFEVNNYYNTKWEPPPIRRSVRVKRYTVGKTIRVAMASAYGERSAGFSRDLPFPSPLHSGPAPYSPHFTVIGSQDLAFKSQAVVVQRSDYSPPPRQTGFDSRRGRSRIFASGNRARLSSWLVGFLGDLPFPPPLHSGAAPYSPHFTLIDSQDLDDKRVAQISSLLN</sequence>
<name>A0ABQ9I1J3_9NEOP</name>